<evidence type="ECO:0000313" key="1">
    <source>
        <dbReference type="EMBL" id="GAH39746.1"/>
    </source>
</evidence>
<evidence type="ECO:0008006" key="2">
    <source>
        <dbReference type="Google" id="ProtNLM"/>
    </source>
</evidence>
<sequence length="87" mass="9613">GTLLWSWVPPQAGDTQFYSEALLTRNLIFVSTNLATYAIDRATHQTVWSYPLKGKLALSQNGILYIEGRQTQSSPSVPGFLTAINVK</sequence>
<accession>X1F278</accession>
<comment type="caution">
    <text evidence="1">The sequence shown here is derived from an EMBL/GenBank/DDBJ whole genome shotgun (WGS) entry which is preliminary data.</text>
</comment>
<gene>
    <name evidence="1" type="ORF">S03H2_16307</name>
</gene>
<reference evidence="1" key="1">
    <citation type="journal article" date="2014" name="Front. Microbiol.">
        <title>High frequency of phylogenetically diverse reductive dehalogenase-homologous genes in deep subseafloor sedimentary metagenomes.</title>
        <authorList>
            <person name="Kawai M."/>
            <person name="Futagami T."/>
            <person name="Toyoda A."/>
            <person name="Takaki Y."/>
            <person name="Nishi S."/>
            <person name="Hori S."/>
            <person name="Arai W."/>
            <person name="Tsubouchi T."/>
            <person name="Morono Y."/>
            <person name="Uchiyama I."/>
            <person name="Ito T."/>
            <person name="Fujiyama A."/>
            <person name="Inagaki F."/>
            <person name="Takami H."/>
        </authorList>
    </citation>
    <scope>NUCLEOTIDE SEQUENCE</scope>
    <source>
        <strain evidence="1">Expedition CK06-06</strain>
    </source>
</reference>
<name>X1F278_9ZZZZ</name>
<dbReference type="SUPFAM" id="SSF50998">
    <property type="entry name" value="Quinoprotein alcohol dehydrogenase-like"/>
    <property type="match status" value="1"/>
</dbReference>
<organism evidence="1">
    <name type="scientific">marine sediment metagenome</name>
    <dbReference type="NCBI Taxonomy" id="412755"/>
    <lineage>
        <taxon>unclassified sequences</taxon>
        <taxon>metagenomes</taxon>
        <taxon>ecological metagenomes</taxon>
    </lineage>
</organism>
<dbReference type="EMBL" id="BARU01008322">
    <property type="protein sequence ID" value="GAH39746.1"/>
    <property type="molecule type" value="Genomic_DNA"/>
</dbReference>
<feature type="non-terminal residue" evidence="1">
    <location>
        <position position="1"/>
    </location>
</feature>
<dbReference type="InterPro" id="IPR011047">
    <property type="entry name" value="Quinoprotein_ADH-like_sf"/>
</dbReference>
<dbReference type="AlphaFoldDB" id="X1F278"/>
<proteinExistence type="predicted"/>
<protein>
    <recommendedName>
        <fullName evidence="2">Pyrrolo-quinoline quinone</fullName>
    </recommendedName>
</protein>